<feature type="transmembrane region" description="Helical" evidence="2">
    <location>
        <begin position="166"/>
        <end position="185"/>
    </location>
</feature>
<evidence type="ECO:0000256" key="1">
    <source>
        <dbReference type="SAM" id="MobiDB-lite"/>
    </source>
</evidence>
<name>A0A8H5CR21_9AGAR</name>
<feature type="compositionally biased region" description="Basic and acidic residues" evidence="1">
    <location>
        <begin position="552"/>
        <end position="566"/>
    </location>
</feature>
<evidence type="ECO:0000259" key="3">
    <source>
        <dbReference type="Pfam" id="PF20153"/>
    </source>
</evidence>
<dbReference type="OrthoDB" id="3235960at2759"/>
<dbReference type="AlphaFoldDB" id="A0A8H5CR21"/>
<dbReference type="Pfam" id="PF20153">
    <property type="entry name" value="DUF6535"/>
    <property type="match status" value="1"/>
</dbReference>
<feature type="compositionally biased region" description="Basic and acidic residues" evidence="1">
    <location>
        <begin position="122"/>
        <end position="142"/>
    </location>
</feature>
<feature type="transmembrane region" description="Helical" evidence="2">
    <location>
        <begin position="238"/>
        <end position="260"/>
    </location>
</feature>
<dbReference type="InterPro" id="IPR045338">
    <property type="entry name" value="DUF6535"/>
</dbReference>
<comment type="caution">
    <text evidence="4">The sequence shown here is derived from an EMBL/GenBank/DDBJ whole genome shotgun (WGS) entry which is preliminary data.</text>
</comment>
<reference evidence="4 5" key="1">
    <citation type="journal article" date="2020" name="ISME J.">
        <title>Uncovering the hidden diversity of litter-decomposition mechanisms in mushroom-forming fungi.</title>
        <authorList>
            <person name="Floudas D."/>
            <person name="Bentzer J."/>
            <person name="Ahren D."/>
            <person name="Johansson T."/>
            <person name="Persson P."/>
            <person name="Tunlid A."/>
        </authorList>
    </citation>
    <scope>NUCLEOTIDE SEQUENCE [LARGE SCALE GENOMIC DNA]</scope>
    <source>
        <strain evidence="4 5">CBS 146.42</strain>
    </source>
</reference>
<feature type="domain" description="DUF6535" evidence="3">
    <location>
        <begin position="144"/>
        <end position="322"/>
    </location>
</feature>
<feature type="region of interest" description="Disordered" evidence="1">
    <location>
        <begin position="99"/>
        <end position="142"/>
    </location>
</feature>
<feature type="transmembrane region" description="Helical" evidence="2">
    <location>
        <begin position="333"/>
        <end position="355"/>
    </location>
</feature>
<gene>
    <name evidence="4" type="ORF">D9756_010829</name>
</gene>
<protein>
    <recommendedName>
        <fullName evidence="3">DUF6535 domain-containing protein</fullName>
    </recommendedName>
</protein>
<keyword evidence="2" id="KW-0472">Membrane</keyword>
<evidence type="ECO:0000313" key="5">
    <source>
        <dbReference type="Proteomes" id="UP000559027"/>
    </source>
</evidence>
<feature type="compositionally biased region" description="Basic and acidic residues" evidence="1">
    <location>
        <begin position="691"/>
        <end position="708"/>
    </location>
</feature>
<feature type="region of interest" description="Disordered" evidence="1">
    <location>
        <begin position="59"/>
        <end position="79"/>
    </location>
</feature>
<feature type="transmembrane region" description="Helical" evidence="2">
    <location>
        <begin position="300"/>
        <end position="321"/>
    </location>
</feature>
<keyword evidence="2" id="KW-0812">Transmembrane</keyword>
<sequence length="790" mass="90301">MATLLLCSNIEICDRQDPEKQGEPRKVRSALKAYFLTSFNGNVSQKAGARQLSRLFNGGSQTQEQETDDSAKQDQSWDPAQKAKVSFEFNFTLLDCTSPSAQRSDQQSRTDNNDSTPGQKETQAERYASDGKDGDGKEPPKDHWQYCYEAIDKRDEKFCKRLQDEVNALLLIASLLLAVITAFTIESFKWLQEDPNGSSLALLRQIVVLLNDTTMQGTVTPSATSFQPADYQLRVNQIWSASMILSFTAVLFGTLCLQWLSSYRYADDDEKYVADADTLALRQVRYEGLLGWNVQHIPSMLVLILQATLIFFIVGLLYLLWNVNKRAGLPVAITGGISLGLLAIALFLPVLLPMICHVFPEFGISPGQYPFKSRWSWFVFRCSIVLEIVFSYPLTWIPSIKSHILEWRKDLRDINGDWNWKGYDQVWRRRREPKLQDSEPGYCSYYLLHGLRSVLQTLGSGPDTDVHFPRCLKELKFHRTLADAEAFERSFKKELTNEEKSILDFIDLSGPPEISEKASDPQTSKSGRPLNSTSHHSKHAASEGEDVSGWVGHDRSRPDLPKRTPEQPDTPFATLWDCFLTALILEHLVAPFPAIRRSLLSLRVFYYIRFKKLADHAMKVDLGQADKSTAQLEWKGIGRDITCPIVTKEDVLALSPTEREDYIKELQPLQNSTSPNPNWRYQDKKGFKLVHDQSDKAKQTVPVDRPDSLEGSTPVGDSTAPDVDTYFEEDGDEFDDSDIIYQRPDYERRPYYWSDHLPRSPSYLPRPDDRLALQHMLPSFRKHRRRDYIR</sequence>
<keyword evidence="5" id="KW-1185">Reference proteome</keyword>
<dbReference type="EMBL" id="JAACJO010000036">
    <property type="protein sequence ID" value="KAF5346053.1"/>
    <property type="molecule type" value="Genomic_DNA"/>
</dbReference>
<accession>A0A8H5CR21</accession>
<organism evidence="4 5">
    <name type="scientific">Leucocoprinus leucothites</name>
    <dbReference type="NCBI Taxonomy" id="201217"/>
    <lineage>
        <taxon>Eukaryota</taxon>
        <taxon>Fungi</taxon>
        <taxon>Dikarya</taxon>
        <taxon>Basidiomycota</taxon>
        <taxon>Agaricomycotina</taxon>
        <taxon>Agaricomycetes</taxon>
        <taxon>Agaricomycetidae</taxon>
        <taxon>Agaricales</taxon>
        <taxon>Agaricineae</taxon>
        <taxon>Agaricaceae</taxon>
        <taxon>Leucocoprinus</taxon>
    </lineage>
</organism>
<feature type="compositionally biased region" description="Polar residues" evidence="1">
    <location>
        <begin position="520"/>
        <end position="534"/>
    </location>
</feature>
<evidence type="ECO:0000313" key="4">
    <source>
        <dbReference type="EMBL" id="KAF5346053.1"/>
    </source>
</evidence>
<dbReference type="Proteomes" id="UP000559027">
    <property type="component" value="Unassembled WGS sequence"/>
</dbReference>
<feature type="region of interest" description="Disordered" evidence="1">
    <location>
        <begin position="691"/>
        <end position="731"/>
    </location>
</feature>
<evidence type="ECO:0000256" key="2">
    <source>
        <dbReference type="SAM" id="Phobius"/>
    </source>
</evidence>
<keyword evidence="2" id="KW-1133">Transmembrane helix</keyword>
<proteinExistence type="predicted"/>
<feature type="region of interest" description="Disordered" evidence="1">
    <location>
        <begin position="509"/>
        <end position="568"/>
    </location>
</feature>